<dbReference type="AlphaFoldDB" id="A0A0E2H8G8"/>
<dbReference type="GO" id="GO:0008168">
    <property type="term" value="F:methyltransferase activity"/>
    <property type="evidence" value="ECO:0007669"/>
    <property type="project" value="UniProtKB-KW"/>
</dbReference>
<evidence type="ECO:0000313" key="4">
    <source>
        <dbReference type="Proteomes" id="UP000013085"/>
    </source>
</evidence>
<accession>A0A0E2H8G8</accession>
<dbReference type="InterPro" id="IPR052520">
    <property type="entry name" value="ATL_DNA_repair"/>
</dbReference>
<comment type="caution">
    <text evidence="3">The sequence shown here is derived from an EMBL/GenBank/DDBJ whole genome shotgun (WGS) entry which is preliminary data.</text>
</comment>
<feature type="domain" description="Methylated-DNA-[protein]-cysteine S-methyltransferase DNA binding" evidence="2">
    <location>
        <begin position="2"/>
        <end position="83"/>
    </location>
</feature>
<dbReference type="SUPFAM" id="SSF46767">
    <property type="entry name" value="Methylated DNA-protein cysteine methyltransferase, C-terminal domain"/>
    <property type="match status" value="1"/>
</dbReference>
<keyword evidence="1" id="KW-0227">DNA damage</keyword>
<dbReference type="HOGENOM" id="CLU_000445_52_5_9"/>
<dbReference type="InterPro" id="IPR036217">
    <property type="entry name" value="MethylDNA_cys_MeTrfase_DNAb"/>
</dbReference>
<dbReference type="EMBL" id="AGYR01000036">
    <property type="protein sequence ID" value="ENZ12941.1"/>
    <property type="molecule type" value="Genomic_DNA"/>
</dbReference>
<dbReference type="InterPro" id="IPR014048">
    <property type="entry name" value="MethylDNA_cys_MeTrfase_DNA-bd"/>
</dbReference>
<keyword evidence="3" id="KW-0489">Methyltransferase</keyword>
<dbReference type="InterPro" id="IPR036388">
    <property type="entry name" value="WH-like_DNA-bd_sf"/>
</dbReference>
<evidence type="ECO:0000313" key="3">
    <source>
        <dbReference type="EMBL" id="ENZ12941.1"/>
    </source>
</evidence>
<sequence>MDFYKRVGITVRAVPEGKVATYGQIALLCGKPKNARQVGYALNRGLAGEVPAHRVVNSQGYLTGAASFEHPDLQRMLLEEEEVLVSAEGRVDMKRDGWKNTLKDALRLKEMFEREGI</sequence>
<dbReference type="GeneID" id="57964326"/>
<dbReference type="RefSeq" id="WP_002584263.1">
    <property type="nucleotide sequence ID" value="NZ_KB850978.1"/>
</dbReference>
<dbReference type="GO" id="GO:0006281">
    <property type="term" value="P:DNA repair"/>
    <property type="evidence" value="ECO:0007669"/>
    <property type="project" value="InterPro"/>
</dbReference>
<protein>
    <submittedName>
        <fullName evidence="3">Methylated-DNA-[protein]-cysteine S-methyltransferase</fullName>
    </submittedName>
</protein>
<dbReference type="Proteomes" id="UP000013085">
    <property type="component" value="Unassembled WGS sequence"/>
</dbReference>
<evidence type="ECO:0000259" key="2">
    <source>
        <dbReference type="Pfam" id="PF01035"/>
    </source>
</evidence>
<dbReference type="GO" id="GO:0032259">
    <property type="term" value="P:methylation"/>
    <property type="evidence" value="ECO:0007669"/>
    <property type="project" value="UniProtKB-KW"/>
</dbReference>
<dbReference type="CDD" id="cd06445">
    <property type="entry name" value="ATase"/>
    <property type="match status" value="1"/>
</dbReference>
<evidence type="ECO:0000256" key="1">
    <source>
        <dbReference type="ARBA" id="ARBA00022763"/>
    </source>
</evidence>
<dbReference type="PANTHER" id="PTHR42942:SF1">
    <property type="entry name" value="ALKYLTRANSFERASE-LIKE PROTEIN 1"/>
    <property type="match status" value="1"/>
</dbReference>
<name>A0A0E2H8G8_9FIRM</name>
<proteinExistence type="predicted"/>
<gene>
    <name evidence="3" type="ORF">HMPREF1090_03222</name>
</gene>
<dbReference type="Gene3D" id="1.10.10.10">
    <property type="entry name" value="Winged helix-like DNA-binding domain superfamily/Winged helix DNA-binding domain"/>
    <property type="match status" value="1"/>
</dbReference>
<reference evidence="3 4" key="1">
    <citation type="submission" date="2013-01" db="EMBL/GenBank/DDBJ databases">
        <title>The Genome Sequence of Clostridium clostridioforme 90A8.</title>
        <authorList>
            <consortium name="The Broad Institute Genome Sequencing Platform"/>
            <person name="Earl A."/>
            <person name="Ward D."/>
            <person name="Feldgarden M."/>
            <person name="Gevers D."/>
            <person name="Courvalin P."/>
            <person name="Lambert T."/>
            <person name="Walker B."/>
            <person name="Young S.K."/>
            <person name="Zeng Q."/>
            <person name="Gargeya S."/>
            <person name="Fitzgerald M."/>
            <person name="Haas B."/>
            <person name="Abouelleil A."/>
            <person name="Alvarado L."/>
            <person name="Arachchi H.M."/>
            <person name="Berlin A.M."/>
            <person name="Chapman S.B."/>
            <person name="Dewar J."/>
            <person name="Goldberg J."/>
            <person name="Griggs A."/>
            <person name="Gujja S."/>
            <person name="Hansen M."/>
            <person name="Howarth C."/>
            <person name="Imamovic A."/>
            <person name="Larimer J."/>
            <person name="McCowan C."/>
            <person name="Murphy C."/>
            <person name="Neiman D."/>
            <person name="Pearson M."/>
            <person name="Priest M."/>
            <person name="Roberts A."/>
            <person name="Saif S."/>
            <person name="Shea T."/>
            <person name="Sisk P."/>
            <person name="Sykes S."/>
            <person name="Wortman J."/>
            <person name="Nusbaum C."/>
            <person name="Birren B."/>
        </authorList>
    </citation>
    <scope>NUCLEOTIDE SEQUENCE [LARGE SCALE GENOMIC DNA]</scope>
    <source>
        <strain evidence="3 4">90A8</strain>
    </source>
</reference>
<dbReference type="PATRIC" id="fig|999408.3.peg.3483"/>
<dbReference type="PANTHER" id="PTHR42942">
    <property type="entry name" value="6-O-METHYLGUANINE DNA METHYLTRANSFERASE"/>
    <property type="match status" value="1"/>
</dbReference>
<keyword evidence="3" id="KW-0808">Transferase</keyword>
<organism evidence="3 4">
    <name type="scientific">[Clostridium] clostridioforme 90A8</name>
    <dbReference type="NCBI Taxonomy" id="999408"/>
    <lineage>
        <taxon>Bacteria</taxon>
        <taxon>Bacillati</taxon>
        <taxon>Bacillota</taxon>
        <taxon>Clostridia</taxon>
        <taxon>Lachnospirales</taxon>
        <taxon>Lachnospiraceae</taxon>
        <taxon>Enterocloster</taxon>
    </lineage>
</organism>
<dbReference type="Pfam" id="PF01035">
    <property type="entry name" value="DNA_binding_1"/>
    <property type="match status" value="1"/>
</dbReference>